<evidence type="ECO:0000256" key="2">
    <source>
        <dbReference type="ARBA" id="ARBA00022448"/>
    </source>
</evidence>
<feature type="transmembrane region" description="Helical" evidence="10">
    <location>
        <begin position="189"/>
        <end position="214"/>
    </location>
</feature>
<evidence type="ECO:0000313" key="12">
    <source>
        <dbReference type="Proteomes" id="UP000293162"/>
    </source>
</evidence>
<feature type="transmembrane region" description="Helical" evidence="10">
    <location>
        <begin position="226"/>
        <end position="248"/>
    </location>
</feature>
<evidence type="ECO:0000256" key="8">
    <source>
        <dbReference type="ARBA" id="ARBA00023214"/>
    </source>
</evidence>
<organism evidence="11 12">
    <name type="scientific">Emticicia agri</name>
    <dbReference type="NCBI Taxonomy" id="2492393"/>
    <lineage>
        <taxon>Bacteria</taxon>
        <taxon>Pseudomonadati</taxon>
        <taxon>Bacteroidota</taxon>
        <taxon>Cytophagia</taxon>
        <taxon>Cytophagales</taxon>
        <taxon>Leadbetterellaceae</taxon>
        <taxon>Emticicia</taxon>
    </lineage>
</organism>
<keyword evidence="6 10" id="KW-0472">Membrane</keyword>
<keyword evidence="4 10" id="KW-1133">Transmembrane helix</keyword>
<dbReference type="PANTHER" id="PTHR43427">
    <property type="entry name" value="CHLORIDE CHANNEL PROTEIN CLC-E"/>
    <property type="match status" value="1"/>
</dbReference>
<evidence type="ECO:0000256" key="9">
    <source>
        <dbReference type="ARBA" id="ARBA00023303"/>
    </source>
</evidence>
<dbReference type="RefSeq" id="WP_130020026.1">
    <property type="nucleotide sequence ID" value="NZ_SEWF01000006.1"/>
</dbReference>
<feature type="transmembrane region" description="Helical" evidence="10">
    <location>
        <begin position="349"/>
        <end position="370"/>
    </location>
</feature>
<evidence type="ECO:0000256" key="4">
    <source>
        <dbReference type="ARBA" id="ARBA00022989"/>
    </source>
</evidence>
<dbReference type="SUPFAM" id="SSF81340">
    <property type="entry name" value="Clc chloride channel"/>
    <property type="match status" value="1"/>
</dbReference>
<feature type="transmembrane region" description="Helical" evidence="10">
    <location>
        <begin position="299"/>
        <end position="317"/>
    </location>
</feature>
<dbReference type="InterPro" id="IPR001807">
    <property type="entry name" value="ClC"/>
</dbReference>
<dbReference type="OrthoDB" id="9812438at2"/>
<comment type="caution">
    <text evidence="11">The sequence shown here is derived from an EMBL/GenBank/DDBJ whole genome shotgun (WGS) entry which is preliminary data.</text>
</comment>
<evidence type="ECO:0000256" key="10">
    <source>
        <dbReference type="SAM" id="Phobius"/>
    </source>
</evidence>
<dbReference type="PANTHER" id="PTHR43427:SF6">
    <property type="entry name" value="CHLORIDE CHANNEL PROTEIN CLC-E"/>
    <property type="match status" value="1"/>
</dbReference>
<dbReference type="PRINTS" id="PR00762">
    <property type="entry name" value="CLCHANNEL"/>
</dbReference>
<evidence type="ECO:0000256" key="5">
    <source>
        <dbReference type="ARBA" id="ARBA00023065"/>
    </source>
</evidence>
<dbReference type="Proteomes" id="UP000293162">
    <property type="component" value="Unassembled WGS sequence"/>
</dbReference>
<evidence type="ECO:0000313" key="11">
    <source>
        <dbReference type="EMBL" id="RYU96692.1"/>
    </source>
</evidence>
<evidence type="ECO:0000256" key="1">
    <source>
        <dbReference type="ARBA" id="ARBA00004141"/>
    </source>
</evidence>
<proteinExistence type="predicted"/>
<feature type="transmembrane region" description="Helical" evidence="10">
    <location>
        <begin position="134"/>
        <end position="156"/>
    </location>
</feature>
<keyword evidence="2" id="KW-0813">Transport</keyword>
<keyword evidence="3 10" id="KW-0812">Transmembrane</keyword>
<keyword evidence="7" id="KW-0869">Chloride channel</keyword>
<keyword evidence="9" id="KW-0407">Ion channel</keyword>
<feature type="transmembrane region" description="Helical" evidence="10">
    <location>
        <begin position="425"/>
        <end position="443"/>
    </location>
</feature>
<feature type="transmembrane region" description="Helical" evidence="10">
    <location>
        <begin position="382"/>
        <end position="405"/>
    </location>
</feature>
<keyword evidence="12" id="KW-1185">Reference proteome</keyword>
<name>A0A4Q5M338_9BACT</name>
<evidence type="ECO:0000256" key="3">
    <source>
        <dbReference type="ARBA" id="ARBA00022692"/>
    </source>
</evidence>
<dbReference type="CDD" id="cd01034">
    <property type="entry name" value="EriC_like"/>
    <property type="match status" value="1"/>
</dbReference>
<feature type="transmembrane region" description="Helical" evidence="10">
    <location>
        <begin position="83"/>
        <end position="100"/>
    </location>
</feature>
<dbReference type="Pfam" id="PF00654">
    <property type="entry name" value="Voltage_CLC"/>
    <property type="match status" value="1"/>
</dbReference>
<protein>
    <submittedName>
        <fullName evidence="11">Chloride channel protein</fullName>
    </submittedName>
</protein>
<evidence type="ECO:0000256" key="6">
    <source>
        <dbReference type="ARBA" id="ARBA00023136"/>
    </source>
</evidence>
<feature type="transmembrane region" description="Helical" evidence="10">
    <location>
        <begin position="260"/>
        <end position="287"/>
    </location>
</feature>
<keyword evidence="5" id="KW-0406">Ion transport</keyword>
<feature type="transmembrane region" description="Helical" evidence="10">
    <location>
        <begin position="43"/>
        <end position="63"/>
    </location>
</feature>
<dbReference type="EMBL" id="SEWF01000006">
    <property type="protein sequence ID" value="RYU96692.1"/>
    <property type="molecule type" value="Genomic_DNA"/>
</dbReference>
<comment type="subcellular location">
    <subcellularLocation>
        <location evidence="1">Membrane</location>
        <topology evidence="1">Multi-pass membrane protein</topology>
    </subcellularLocation>
</comment>
<dbReference type="InterPro" id="IPR014743">
    <property type="entry name" value="Cl-channel_core"/>
</dbReference>
<gene>
    <name evidence="11" type="ORF">EWM59_05955</name>
</gene>
<reference evidence="11 12" key="1">
    <citation type="submission" date="2019-02" db="EMBL/GenBank/DDBJ databases">
        <title>Bacterial novel species Emticicia sp. 17J42-9 isolated from soil.</title>
        <authorList>
            <person name="Jung H.-Y."/>
        </authorList>
    </citation>
    <scope>NUCLEOTIDE SEQUENCE [LARGE SCALE GENOMIC DNA]</scope>
    <source>
        <strain evidence="11 12">17J42-9</strain>
    </source>
</reference>
<sequence>MKYKFIRKNLNTIKRVKRIAEPIKEYLKNRFDSISNAKLKQNLLNAIPFWIGALITGVVAVIYAKLFLIAEEGTLYLLHLNKWLFFAVTPLCFIVSWWLVNKYAPYSRGSGIPQVSAAIELANPKKYYLVSKLLSIRVLLIKIISSLIMVFGGGVVGREGPTIQIAGSIFKKINDWLPEWYPKISKKNMLITGAASGLAAAFNTPLGGIVFAIEELTKTHFSFFKSALLTGVIIAGLTALNILGPYLYLGYPKVNHLSWWIIFPVIICSGLSGYLGCTMTRIILFVLKKKSVLNTNVKKMGYCVVAGLIIATLGVLINEETFGTGKELMQTTLLTDNKYVEWYVPLLRFFGPIISFTNGGAGGVFAPALSAGASIGSAVAEWFSLIDSNANLIILCGMVSFLTGVTRSPFTSAILVLEMTTAESIIFYLMMAGLTANLVSSLVSKHSFYDQMKDQYLKELESE</sequence>
<dbReference type="Gene3D" id="1.10.3080.10">
    <property type="entry name" value="Clc chloride channel"/>
    <property type="match status" value="1"/>
</dbReference>
<dbReference type="GO" id="GO:0034707">
    <property type="term" value="C:chloride channel complex"/>
    <property type="evidence" value="ECO:0007669"/>
    <property type="project" value="UniProtKB-KW"/>
</dbReference>
<accession>A0A4Q5M338</accession>
<dbReference type="GO" id="GO:0005254">
    <property type="term" value="F:chloride channel activity"/>
    <property type="evidence" value="ECO:0007669"/>
    <property type="project" value="UniProtKB-KW"/>
</dbReference>
<evidence type="ECO:0000256" key="7">
    <source>
        <dbReference type="ARBA" id="ARBA00023173"/>
    </source>
</evidence>
<dbReference type="InterPro" id="IPR050368">
    <property type="entry name" value="ClC-type_chloride_channel"/>
</dbReference>
<keyword evidence="8" id="KW-0868">Chloride</keyword>
<dbReference type="AlphaFoldDB" id="A0A4Q5M338"/>